<dbReference type="PANTHER" id="PTHR45689:SF5">
    <property type="entry name" value="I[[H]] CHANNEL, ISOFORM E"/>
    <property type="match status" value="1"/>
</dbReference>
<name>A0A7S2JYP1_9DINO</name>
<feature type="coiled-coil region" evidence="5">
    <location>
        <begin position="478"/>
        <end position="505"/>
    </location>
</feature>
<dbReference type="SUPFAM" id="SSF51206">
    <property type="entry name" value="cAMP-binding domain-like"/>
    <property type="match status" value="1"/>
</dbReference>
<keyword evidence="5" id="KW-0175">Coiled coil</keyword>
<keyword evidence="2 7" id="KW-0812">Transmembrane</keyword>
<evidence type="ECO:0000313" key="9">
    <source>
        <dbReference type="EMBL" id="CAD9560453.1"/>
    </source>
</evidence>
<feature type="domain" description="Ion transport" evidence="8">
    <location>
        <begin position="247"/>
        <end position="483"/>
    </location>
</feature>
<feature type="region of interest" description="Disordered" evidence="6">
    <location>
        <begin position="113"/>
        <end position="170"/>
    </location>
</feature>
<dbReference type="PANTHER" id="PTHR45689">
    <property type="entry name" value="I[[H]] CHANNEL, ISOFORM E"/>
    <property type="match status" value="1"/>
</dbReference>
<dbReference type="Gene3D" id="2.60.120.10">
    <property type="entry name" value="Jelly Rolls"/>
    <property type="match status" value="1"/>
</dbReference>
<keyword evidence="3 7" id="KW-1133">Transmembrane helix</keyword>
<dbReference type="InterPro" id="IPR051413">
    <property type="entry name" value="K/Na_HCN_channel"/>
</dbReference>
<evidence type="ECO:0000256" key="4">
    <source>
        <dbReference type="ARBA" id="ARBA00023136"/>
    </source>
</evidence>
<evidence type="ECO:0000256" key="2">
    <source>
        <dbReference type="ARBA" id="ARBA00022692"/>
    </source>
</evidence>
<evidence type="ECO:0000256" key="1">
    <source>
        <dbReference type="ARBA" id="ARBA00004141"/>
    </source>
</evidence>
<evidence type="ECO:0000256" key="3">
    <source>
        <dbReference type="ARBA" id="ARBA00022989"/>
    </source>
</evidence>
<gene>
    <name evidence="9" type="ORF">BRAN1462_LOCUS23136</name>
</gene>
<dbReference type="InterPro" id="IPR005821">
    <property type="entry name" value="Ion_trans_dom"/>
</dbReference>
<evidence type="ECO:0000256" key="5">
    <source>
        <dbReference type="SAM" id="Coils"/>
    </source>
</evidence>
<feature type="transmembrane region" description="Helical" evidence="7">
    <location>
        <begin position="247"/>
        <end position="270"/>
    </location>
</feature>
<dbReference type="InterPro" id="IPR018490">
    <property type="entry name" value="cNMP-bd_dom_sf"/>
</dbReference>
<dbReference type="Gene3D" id="1.10.287.70">
    <property type="match status" value="1"/>
</dbReference>
<dbReference type="Pfam" id="PF20717">
    <property type="entry name" value="DUF6829"/>
    <property type="match status" value="1"/>
</dbReference>
<feature type="compositionally biased region" description="Basic residues" evidence="6">
    <location>
        <begin position="154"/>
        <end position="168"/>
    </location>
</feature>
<dbReference type="GO" id="GO:0098855">
    <property type="term" value="C:HCN channel complex"/>
    <property type="evidence" value="ECO:0007669"/>
    <property type="project" value="TreeGrafter"/>
</dbReference>
<sequence length="1233" mass="135771">MTRTESAARFFKLLEGLAAEFRNLEAERDALLATVGGEAGEALDPASEGRWDGRAGTLARAAPAGEARPSLPLPAGGAGRAGALADEDYSSRTSGVVGSGGGSVSYALNSLQSGVGSPTREGVSEVCSDGEAVQENSADDQPSTPRAIREHVRTKQIGKRQKRAKKPRTSVGASQAFGSLELRSCWYDLYLSNEIEAQDDDKIALFVKRQAISAEPGLHSVRLTYMLLDDGVKHTSFVVRPTDRLRFIWDLVGTAFLLQDIILIPLQVAFQLSQPITVSVGFIMYWLFDIAMNFNTGYFGEGTLVLNRVKIARRYVRRWLLFDVSLVLLDVFVLAMAGDAGRLQVLGGLRVFRLVRVLKIGRIIDNIEERFWRYGIQQILITLSIVQIIGSILLAGHLLACGWYYIGRSASNGWLSLLDGEDIDFSAAYLRSMYWVLGHMLAAPVDPSMSPHTDVERTFTVLTIFSSVLIVGSGISKMTNCIAELDRTQAEAKDIKRKLRRVLQNAGADADLSARVVRFALHSFSKMGLMSMEASVNQLLSKSLASEVNVSQRSGYLRLHPLFGLVGQAFPEVFMKLCSACRLLIFADNDLVFARGTLSENMYVTLQGKFALKTPIEEHASFDRNGEDLGNPSIDDQNTWIIRRLCDVHWLSEASMYTKVMYKSDLKTESFADALALSGFEFADCMRKTPKCIGLVYRYARALLDYMASSDEWSDGIIAIETAEGICSNLVGDSTHEEVDFHPAESAQLAATIEAFVADIAECRDWPCAEALVSRIVQCFQELHPKHGVYTKVNLKREQDTAICSIASVVWLLQGRYDFFVAPQNPVTRMSPELWADLQTFIHWADLDSHMVHTLLVFLVVRGLGKSLSFAKAMRMGATSPEEVVLELRGVVPGTMPSWDSLGGHDQLLTLCLNMHMSFNVAQMLQGENTPHQVAMLQNLVLKEGAFGARAFKLYLVAFVGVMCGLGARDCSGSKFLDQKTGTPIMDGLRVLQRLQDLSPYAVYWRTIVNRARSLSLPSKCAPDCAVARLACLVRANATDVSALKAVWMSLAPGDRAALTDHFLADGLVEPAYVLTFLPMYLANGRANAAVGLRRALEVLVELLEFLRIGGFADDQREHTITVDLQDLAVFARTVESPAVFMAVVVHSTLVPSSAGLRVVVGTKHKQNAAHVTWAADPIHETVSLTRQMHRKILAMEQLLLTTPSQSEEQATFNKEALLHLREHDKATDRVAL</sequence>
<dbReference type="GO" id="GO:0003254">
    <property type="term" value="P:regulation of membrane depolarization"/>
    <property type="evidence" value="ECO:0007669"/>
    <property type="project" value="TreeGrafter"/>
</dbReference>
<protein>
    <recommendedName>
        <fullName evidence="8">Ion transport domain-containing protein</fullName>
    </recommendedName>
</protein>
<evidence type="ECO:0000256" key="7">
    <source>
        <dbReference type="SAM" id="Phobius"/>
    </source>
</evidence>
<accession>A0A7S2JYP1</accession>
<proteinExistence type="predicted"/>
<dbReference type="GO" id="GO:0035725">
    <property type="term" value="P:sodium ion transmembrane transport"/>
    <property type="evidence" value="ECO:0007669"/>
    <property type="project" value="TreeGrafter"/>
</dbReference>
<dbReference type="GO" id="GO:0005249">
    <property type="term" value="F:voltage-gated potassium channel activity"/>
    <property type="evidence" value="ECO:0007669"/>
    <property type="project" value="TreeGrafter"/>
</dbReference>
<dbReference type="Pfam" id="PF00520">
    <property type="entry name" value="Ion_trans"/>
    <property type="match status" value="1"/>
</dbReference>
<keyword evidence="4 7" id="KW-0472">Membrane</keyword>
<feature type="compositionally biased region" description="Polar residues" evidence="6">
    <location>
        <begin position="134"/>
        <end position="144"/>
    </location>
</feature>
<dbReference type="InterPro" id="IPR049232">
    <property type="entry name" value="DUF6829"/>
</dbReference>
<dbReference type="AlphaFoldDB" id="A0A7S2JYP1"/>
<feature type="transmembrane region" description="Helical" evidence="7">
    <location>
        <begin position="319"/>
        <end position="337"/>
    </location>
</feature>
<organism evidence="9">
    <name type="scientific">Zooxanthella nutricula</name>
    <dbReference type="NCBI Taxonomy" id="1333877"/>
    <lineage>
        <taxon>Eukaryota</taxon>
        <taxon>Sar</taxon>
        <taxon>Alveolata</taxon>
        <taxon>Dinophyceae</taxon>
        <taxon>Peridiniales</taxon>
        <taxon>Peridiniales incertae sedis</taxon>
        <taxon>Zooxanthella</taxon>
    </lineage>
</organism>
<evidence type="ECO:0000259" key="8">
    <source>
        <dbReference type="Pfam" id="PF00520"/>
    </source>
</evidence>
<feature type="transmembrane region" description="Helical" evidence="7">
    <location>
        <begin position="457"/>
        <end position="475"/>
    </location>
</feature>
<feature type="transmembrane region" description="Helical" evidence="7">
    <location>
        <begin position="379"/>
        <end position="406"/>
    </location>
</feature>
<dbReference type="EMBL" id="HBGW01036551">
    <property type="protein sequence ID" value="CAD9560453.1"/>
    <property type="molecule type" value="Transcribed_RNA"/>
</dbReference>
<comment type="subcellular location">
    <subcellularLocation>
        <location evidence="1">Membrane</location>
        <topology evidence="1">Multi-pass membrane protein</topology>
    </subcellularLocation>
</comment>
<evidence type="ECO:0000256" key="6">
    <source>
        <dbReference type="SAM" id="MobiDB-lite"/>
    </source>
</evidence>
<dbReference type="SUPFAM" id="SSF81324">
    <property type="entry name" value="Voltage-gated potassium channels"/>
    <property type="match status" value="1"/>
</dbReference>
<reference evidence="9" key="1">
    <citation type="submission" date="2021-01" db="EMBL/GenBank/DDBJ databases">
        <authorList>
            <person name="Corre E."/>
            <person name="Pelletier E."/>
            <person name="Niang G."/>
            <person name="Scheremetjew M."/>
            <person name="Finn R."/>
            <person name="Kale V."/>
            <person name="Holt S."/>
            <person name="Cochrane G."/>
            <person name="Meng A."/>
            <person name="Brown T."/>
            <person name="Cohen L."/>
        </authorList>
    </citation>
    <scope>NUCLEOTIDE SEQUENCE</scope>
    <source>
        <strain evidence="9">RCC3387</strain>
    </source>
</reference>
<feature type="transmembrane region" description="Helical" evidence="7">
    <location>
        <begin position="276"/>
        <end position="298"/>
    </location>
</feature>
<dbReference type="InterPro" id="IPR014710">
    <property type="entry name" value="RmlC-like_jellyroll"/>
</dbReference>